<reference evidence="3 4" key="1">
    <citation type="submission" date="2014-02" db="EMBL/GenBank/DDBJ databases">
        <title>The genome sequence of the entomopathogenic fungus Metarhizium robertsii ARSEF 2575.</title>
        <authorList>
            <person name="Giuliano Garisto Donzelli B."/>
            <person name="Roe B.A."/>
            <person name="Macmil S.L."/>
            <person name="Krasnoff S.B."/>
            <person name="Gibson D.M."/>
        </authorList>
    </citation>
    <scope>NUCLEOTIDE SEQUENCE [LARGE SCALE GENOMIC DNA]</scope>
    <source>
        <strain evidence="3 4">ARSEF 2575</strain>
    </source>
</reference>
<feature type="transmembrane region" description="Helical" evidence="1">
    <location>
        <begin position="80"/>
        <end position="106"/>
    </location>
</feature>
<evidence type="ECO:0000256" key="2">
    <source>
        <dbReference type="SAM" id="SignalP"/>
    </source>
</evidence>
<evidence type="ECO:0000313" key="4">
    <source>
        <dbReference type="Proteomes" id="UP000030151"/>
    </source>
</evidence>
<dbReference type="HOGENOM" id="CLU_1235290_0_0_1"/>
<keyword evidence="1" id="KW-0812">Transmembrane</keyword>
<dbReference type="OrthoDB" id="5153480at2759"/>
<accession>A0A0A1UWV1</accession>
<organism evidence="3 4">
    <name type="scientific">Metarhizium robertsii</name>
    <dbReference type="NCBI Taxonomy" id="568076"/>
    <lineage>
        <taxon>Eukaryota</taxon>
        <taxon>Fungi</taxon>
        <taxon>Dikarya</taxon>
        <taxon>Ascomycota</taxon>
        <taxon>Pezizomycotina</taxon>
        <taxon>Sordariomycetes</taxon>
        <taxon>Hypocreomycetidae</taxon>
        <taxon>Hypocreales</taxon>
        <taxon>Clavicipitaceae</taxon>
        <taxon>Metarhizium</taxon>
    </lineage>
</organism>
<keyword evidence="1" id="KW-0472">Membrane</keyword>
<feature type="transmembrane region" description="Helical" evidence="1">
    <location>
        <begin position="157"/>
        <end position="179"/>
    </location>
</feature>
<comment type="caution">
    <text evidence="3">The sequence shown here is derived from an EMBL/GenBank/DDBJ whole genome shotgun (WGS) entry which is preliminary data.</text>
</comment>
<keyword evidence="1" id="KW-1133">Transmembrane helix</keyword>
<feature type="signal peptide" evidence="2">
    <location>
        <begin position="1"/>
        <end position="27"/>
    </location>
</feature>
<dbReference type="EMBL" id="JELW01000005">
    <property type="protein sequence ID" value="EXV02394.1"/>
    <property type="molecule type" value="Genomic_DNA"/>
</dbReference>
<name>A0A0A1UWV1_9HYPO</name>
<feature type="transmembrane region" description="Helical" evidence="1">
    <location>
        <begin position="118"/>
        <end position="137"/>
    </location>
</feature>
<dbReference type="Proteomes" id="UP000030151">
    <property type="component" value="Unassembled WGS sequence"/>
</dbReference>
<proteinExistence type="predicted"/>
<keyword evidence="2" id="KW-0732">Signal</keyword>
<evidence type="ECO:0000313" key="3">
    <source>
        <dbReference type="EMBL" id="EXV02394.1"/>
    </source>
</evidence>
<sequence length="224" mass="23877">MSALAAPSSHFFFLLTHLLLSSICSRASFSSGTDSIFSFPPNIPSSLRGSLSAFRSWQQLRLVTTLSTITVGAMKTIVEILMIVLHLFRFPTFIAMLIMNSVFLGMMKAHNIPVNKNIVITEVFAAVGAVVDILGLFKSCVVLGSDEYLSNLPLLCAGVVLRAVEIFIMGCCIFIAVVYKAGAGDCDSYADTPFGDIKGEDGLTGVGTSCRMQAATFAVSIIAA</sequence>
<evidence type="ECO:0000256" key="1">
    <source>
        <dbReference type="SAM" id="Phobius"/>
    </source>
</evidence>
<protein>
    <submittedName>
        <fullName evidence="3">Uncharacterized protein</fullName>
    </submittedName>
</protein>
<dbReference type="AlphaFoldDB" id="A0A0A1UWV1"/>
<feature type="chain" id="PRO_5001992007" evidence="2">
    <location>
        <begin position="28"/>
        <end position="224"/>
    </location>
</feature>
<gene>
    <name evidence="3" type="ORF">X797_004524</name>
</gene>